<dbReference type="InterPro" id="IPR043504">
    <property type="entry name" value="Peptidase_S1_PA_chymotrypsin"/>
</dbReference>
<dbReference type="Pfam" id="PF13365">
    <property type="entry name" value="Trypsin_2"/>
    <property type="match status" value="1"/>
</dbReference>
<sequence>MTINPDDFAGSLAHVVKTEAGQEVLLGQAWVSGVCQLVTCGHVVDAFVSAPQQISVFFPLSGNRYPVNQIKMHPGFVRQPDQLVRFDAALLLVSLKAPDITAKPLPITYEKSLPVQMSLTAVRYPVHLGQFSSSMSPLAQAGSLLGPLRKNDNFHLLHDLALSPGDSGAAIFAPDGSVVGLHCGDTATLPGLNLPTTSIRLALWIDALRDLEVEGEIEPPAREPSEAMPLSLFKFALAFFLSFAIGAAFLLYPKVNALKVDAAKLKPVKLGYNKPRNGYKMGEQALITLLPGSDCNLYIFDEDLYSPGKPVYRAYPPGNTAFVKGGEMVSFKSIGSQKLLVNDKEDRLHLFAVSTNLQTVELGDSYTDNEANNIQFVDNRKILDELLKLKAEHPDEVIYSEMEGPLAVER</sequence>
<proteinExistence type="predicted"/>
<protein>
    <submittedName>
        <fullName evidence="2">Trypsin-like peptidase domain-containing protein</fullName>
    </submittedName>
</protein>
<evidence type="ECO:0000313" key="2">
    <source>
        <dbReference type="EMBL" id="MBN8659611.1"/>
    </source>
</evidence>
<reference evidence="2" key="1">
    <citation type="submission" date="2021-02" db="EMBL/GenBank/DDBJ databases">
        <title>Genome-Resolved Metagenomics of a Microbial Community Performing Photosynthetic Biological Nutrient Removal.</title>
        <authorList>
            <person name="Mcdaniel E.A."/>
        </authorList>
    </citation>
    <scope>NUCLEOTIDE SEQUENCE</scope>
    <source>
        <strain evidence="2">UWPOB_OBS1</strain>
    </source>
</reference>
<dbReference type="Gene3D" id="2.40.10.10">
    <property type="entry name" value="Trypsin-like serine proteases"/>
    <property type="match status" value="2"/>
</dbReference>
<dbReference type="AlphaFoldDB" id="A0A8J7P7K5"/>
<organism evidence="2 3">
    <name type="scientific">Candidatus Obscuribacter phosphatis</name>
    <dbReference type="NCBI Taxonomy" id="1906157"/>
    <lineage>
        <taxon>Bacteria</taxon>
        <taxon>Bacillati</taxon>
        <taxon>Candidatus Melainabacteria</taxon>
        <taxon>Candidatus Obscuribacterales</taxon>
        <taxon>Candidatus Obscuribacteraceae</taxon>
        <taxon>Candidatus Obscuribacter</taxon>
    </lineage>
</organism>
<evidence type="ECO:0000256" key="1">
    <source>
        <dbReference type="SAM" id="Phobius"/>
    </source>
</evidence>
<gene>
    <name evidence="2" type="ORF">J0M35_04565</name>
</gene>
<comment type="caution">
    <text evidence="2">The sequence shown here is derived from an EMBL/GenBank/DDBJ whole genome shotgun (WGS) entry which is preliminary data.</text>
</comment>
<dbReference type="SUPFAM" id="SSF50494">
    <property type="entry name" value="Trypsin-like serine proteases"/>
    <property type="match status" value="1"/>
</dbReference>
<keyword evidence="1" id="KW-0472">Membrane</keyword>
<name>A0A8J7P7K5_9BACT</name>
<accession>A0A8J7P7K5</accession>
<dbReference type="InterPro" id="IPR009003">
    <property type="entry name" value="Peptidase_S1_PA"/>
</dbReference>
<feature type="transmembrane region" description="Helical" evidence="1">
    <location>
        <begin position="232"/>
        <end position="252"/>
    </location>
</feature>
<dbReference type="EMBL" id="JAFLCK010000004">
    <property type="protein sequence ID" value="MBN8659611.1"/>
    <property type="molecule type" value="Genomic_DNA"/>
</dbReference>
<keyword evidence="1" id="KW-0812">Transmembrane</keyword>
<dbReference type="Proteomes" id="UP000664277">
    <property type="component" value="Unassembled WGS sequence"/>
</dbReference>
<evidence type="ECO:0000313" key="3">
    <source>
        <dbReference type="Proteomes" id="UP000664277"/>
    </source>
</evidence>
<keyword evidence="1" id="KW-1133">Transmembrane helix</keyword>